<keyword evidence="2" id="KW-1185">Reference proteome</keyword>
<accession>A0A7J6AD66</accession>
<dbReference type="Proteomes" id="UP000593565">
    <property type="component" value="Unassembled WGS sequence"/>
</dbReference>
<reference evidence="1 2" key="1">
    <citation type="submission" date="2020-02" db="EMBL/GenBank/DDBJ databases">
        <title>A chromosome-scale genome assembly of the black bullhead catfish (Ameiurus melas).</title>
        <authorList>
            <person name="Wen M."/>
            <person name="Zham M."/>
            <person name="Cabau C."/>
            <person name="Klopp C."/>
            <person name="Donnadieu C."/>
            <person name="Roques C."/>
            <person name="Bouchez O."/>
            <person name="Lampietro C."/>
            <person name="Jouanno E."/>
            <person name="Herpin A."/>
            <person name="Louis A."/>
            <person name="Berthelot C."/>
            <person name="Parey E."/>
            <person name="Roest-Crollius H."/>
            <person name="Braasch I."/>
            <person name="Postlethwait J."/>
            <person name="Robinson-Rechavi M."/>
            <person name="Echchiki A."/>
            <person name="Begum T."/>
            <person name="Montfort J."/>
            <person name="Schartl M."/>
            <person name="Bobe J."/>
            <person name="Guiguen Y."/>
        </authorList>
    </citation>
    <scope>NUCLEOTIDE SEQUENCE [LARGE SCALE GENOMIC DNA]</scope>
    <source>
        <strain evidence="1">M_S1</strain>
        <tissue evidence="1">Blood</tissue>
    </source>
</reference>
<dbReference type="AlphaFoldDB" id="A0A7J6AD66"/>
<protein>
    <submittedName>
        <fullName evidence="1">Uncharacterized protein</fullName>
    </submittedName>
</protein>
<name>A0A7J6AD66_AMEME</name>
<evidence type="ECO:0000313" key="1">
    <source>
        <dbReference type="EMBL" id="KAF4080783.1"/>
    </source>
</evidence>
<evidence type="ECO:0000313" key="2">
    <source>
        <dbReference type="Proteomes" id="UP000593565"/>
    </source>
</evidence>
<dbReference type="EMBL" id="JAAGNN010000014">
    <property type="protein sequence ID" value="KAF4080783.1"/>
    <property type="molecule type" value="Genomic_DNA"/>
</dbReference>
<proteinExistence type="predicted"/>
<sequence>MSVDQCPVFTLLPKHYNGRHARKKPSQDYSLPMSTQAKIRPFMDQKQRFRRSRGGNVMVWGCFTASAGLDWTGLDSLHSLIELKCLQHIKECLKII</sequence>
<organism evidence="1 2">
    <name type="scientific">Ameiurus melas</name>
    <name type="common">Black bullhead</name>
    <name type="synonym">Silurus melas</name>
    <dbReference type="NCBI Taxonomy" id="219545"/>
    <lineage>
        <taxon>Eukaryota</taxon>
        <taxon>Metazoa</taxon>
        <taxon>Chordata</taxon>
        <taxon>Craniata</taxon>
        <taxon>Vertebrata</taxon>
        <taxon>Euteleostomi</taxon>
        <taxon>Actinopterygii</taxon>
        <taxon>Neopterygii</taxon>
        <taxon>Teleostei</taxon>
        <taxon>Ostariophysi</taxon>
        <taxon>Siluriformes</taxon>
        <taxon>Ictaluridae</taxon>
        <taxon>Ameiurus</taxon>
    </lineage>
</organism>
<comment type="caution">
    <text evidence="1">The sequence shown here is derived from an EMBL/GenBank/DDBJ whole genome shotgun (WGS) entry which is preliminary data.</text>
</comment>
<gene>
    <name evidence="1" type="ORF">AMELA_G00175230</name>
</gene>